<reference evidence="1 2" key="1">
    <citation type="journal article" date="2013" name="Genome Announc.">
        <title>Draft Genome Sequence of the Psychrophilic and Alkaliphilic Rhodonellum psychrophilum Strain GCM71T.</title>
        <authorList>
            <person name="Hauptmann A.L."/>
            <person name="Glaring M.A."/>
            <person name="Hallin P.F."/>
            <person name="Prieme A."/>
            <person name="Stougaard P."/>
        </authorList>
    </citation>
    <scope>NUCLEOTIDE SEQUENCE [LARGE SCALE GENOMIC DNA]</scope>
    <source>
        <strain evidence="1 2">GCM71</strain>
    </source>
</reference>
<evidence type="ECO:0000313" key="1">
    <source>
        <dbReference type="EMBL" id="ERM84318.1"/>
    </source>
</evidence>
<evidence type="ECO:0000313" key="2">
    <source>
        <dbReference type="Proteomes" id="UP000016843"/>
    </source>
</evidence>
<gene>
    <name evidence="1" type="ORF">P872_14830</name>
</gene>
<accession>U5C2N7</accession>
<dbReference type="Proteomes" id="UP000016843">
    <property type="component" value="Unassembled WGS sequence"/>
</dbReference>
<protein>
    <submittedName>
        <fullName evidence="1">Uncharacterized protein</fullName>
    </submittedName>
</protein>
<sequence>MIWNRKKDFGKKIDFSILPTRCQTKFILPFRSQSNLP</sequence>
<dbReference type="AlphaFoldDB" id="U5C2N7"/>
<keyword evidence="2" id="KW-1185">Reference proteome</keyword>
<comment type="caution">
    <text evidence="1">The sequence shown here is derived from an EMBL/GenBank/DDBJ whole genome shotgun (WGS) entry which is preliminary data.</text>
</comment>
<proteinExistence type="predicted"/>
<name>U5C2N7_9BACT</name>
<dbReference type="EMBL" id="AWXR01000005">
    <property type="protein sequence ID" value="ERM84318.1"/>
    <property type="molecule type" value="Genomic_DNA"/>
</dbReference>
<organism evidence="1 2">
    <name type="scientific">Rhodonellum psychrophilum GCM71 = DSM 17998</name>
    <dbReference type="NCBI Taxonomy" id="1123057"/>
    <lineage>
        <taxon>Bacteria</taxon>
        <taxon>Pseudomonadati</taxon>
        <taxon>Bacteroidota</taxon>
        <taxon>Cytophagia</taxon>
        <taxon>Cytophagales</taxon>
        <taxon>Cytophagaceae</taxon>
        <taxon>Rhodonellum</taxon>
    </lineage>
</organism>